<dbReference type="InterPro" id="IPR002252">
    <property type="entry name" value="Glyco_hydro_36"/>
</dbReference>
<dbReference type="InterPro" id="IPR013785">
    <property type="entry name" value="Aldolase_TIM"/>
</dbReference>
<evidence type="ECO:0000259" key="8">
    <source>
        <dbReference type="Pfam" id="PF16875"/>
    </source>
</evidence>
<dbReference type="Pfam" id="PF16874">
    <property type="entry name" value="Glyco_hydro_36C"/>
    <property type="match status" value="1"/>
</dbReference>
<dbReference type="InterPro" id="IPR050985">
    <property type="entry name" value="Alpha-glycosidase_related"/>
</dbReference>
<dbReference type="InterPro" id="IPR000111">
    <property type="entry name" value="Glyco_hydro_27/36_CS"/>
</dbReference>
<evidence type="ECO:0000256" key="1">
    <source>
        <dbReference type="ARBA" id="ARBA00001255"/>
    </source>
</evidence>
<dbReference type="PANTHER" id="PTHR43053:SF3">
    <property type="entry name" value="ALPHA-GALACTOSIDASE C-RELATED"/>
    <property type="match status" value="1"/>
</dbReference>
<organism evidence="9 10">
    <name type="scientific">Parabacteroides faecalis</name>
    <dbReference type="NCBI Taxonomy" id="2924040"/>
    <lineage>
        <taxon>Bacteria</taxon>
        <taxon>Pseudomonadati</taxon>
        <taxon>Bacteroidota</taxon>
        <taxon>Bacteroidia</taxon>
        <taxon>Bacteroidales</taxon>
        <taxon>Tannerellaceae</taxon>
        <taxon>Parabacteroides</taxon>
    </lineage>
</organism>
<dbReference type="EMBL" id="JAKZMM010000021">
    <property type="protein sequence ID" value="MCJ2380834.1"/>
    <property type="molecule type" value="Genomic_DNA"/>
</dbReference>
<keyword evidence="6" id="KW-0732">Signal</keyword>
<dbReference type="EC" id="3.2.1.22" evidence="2 5"/>
<feature type="domain" description="Glycosyl hydrolase family 36 N-terminal" evidence="8">
    <location>
        <begin position="46"/>
        <end position="283"/>
    </location>
</feature>
<keyword evidence="3 5" id="KW-0378">Hydrolase</keyword>
<feature type="chain" id="PRO_5045286941" description="Alpha-galactosidase" evidence="6">
    <location>
        <begin position="23"/>
        <end position="735"/>
    </location>
</feature>
<comment type="catalytic activity">
    <reaction evidence="1 5">
        <text>Hydrolysis of terminal, non-reducing alpha-D-galactose residues in alpha-D-galactosides, including galactose oligosaccharides, galactomannans and galactolipids.</text>
        <dbReference type="EC" id="3.2.1.22"/>
    </reaction>
</comment>
<proteinExistence type="inferred from homology"/>
<dbReference type="PRINTS" id="PR00743">
    <property type="entry name" value="GLHYDRLASE36"/>
</dbReference>
<dbReference type="Pfam" id="PF02065">
    <property type="entry name" value="Melibiase"/>
    <property type="match status" value="1"/>
</dbReference>
<feature type="signal peptide" evidence="6">
    <location>
        <begin position="1"/>
        <end position="22"/>
    </location>
</feature>
<evidence type="ECO:0000313" key="9">
    <source>
        <dbReference type="EMBL" id="MCJ2380834.1"/>
    </source>
</evidence>
<evidence type="ECO:0000256" key="2">
    <source>
        <dbReference type="ARBA" id="ARBA00012755"/>
    </source>
</evidence>
<protein>
    <recommendedName>
        <fullName evidence="2 5">Alpha-galactosidase</fullName>
        <ecNumber evidence="2 5">3.2.1.22</ecNumber>
    </recommendedName>
</protein>
<dbReference type="PANTHER" id="PTHR43053">
    <property type="entry name" value="GLYCOSIDASE FAMILY 31"/>
    <property type="match status" value="1"/>
</dbReference>
<dbReference type="InterPro" id="IPR038417">
    <property type="entry name" value="Alpga-gal_N_sf"/>
</dbReference>
<evidence type="ECO:0000256" key="4">
    <source>
        <dbReference type="ARBA" id="ARBA00023295"/>
    </source>
</evidence>
<keyword evidence="10" id="KW-1185">Reference proteome</keyword>
<reference evidence="9 10" key="1">
    <citation type="submission" date="2022-03" db="EMBL/GenBank/DDBJ databases">
        <title>Parabacteroides sp. nov. isolated from swine feces.</title>
        <authorList>
            <person name="Bak J.E."/>
        </authorList>
    </citation>
    <scope>NUCLEOTIDE SEQUENCE [LARGE SCALE GENOMIC DNA]</scope>
    <source>
        <strain evidence="9 10">AGMB00274</strain>
    </source>
</reference>
<dbReference type="InterPro" id="IPR031705">
    <property type="entry name" value="Glyco_hydro_36_C"/>
</dbReference>
<dbReference type="PIRSF" id="PIRSF005536">
    <property type="entry name" value="Agal"/>
    <property type="match status" value="1"/>
</dbReference>
<dbReference type="GO" id="GO:0004557">
    <property type="term" value="F:alpha-galactosidase activity"/>
    <property type="evidence" value="ECO:0007669"/>
    <property type="project" value="UniProtKB-EC"/>
</dbReference>
<dbReference type="InterPro" id="IPR013780">
    <property type="entry name" value="Glyco_hydro_b"/>
</dbReference>
<evidence type="ECO:0000256" key="5">
    <source>
        <dbReference type="PIRNR" id="PIRNR005536"/>
    </source>
</evidence>
<evidence type="ECO:0000256" key="6">
    <source>
        <dbReference type="SAM" id="SignalP"/>
    </source>
</evidence>
<dbReference type="RefSeq" id="WP_243325083.1">
    <property type="nucleotide sequence ID" value="NZ_JAKZMM010000021.1"/>
</dbReference>
<dbReference type="SUPFAM" id="SSF51445">
    <property type="entry name" value="(Trans)glycosidases"/>
    <property type="match status" value="1"/>
</dbReference>
<dbReference type="Gene3D" id="3.20.20.70">
    <property type="entry name" value="Aldolase class I"/>
    <property type="match status" value="1"/>
</dbReference>
<dbReference type="InterPro" id="IPR031704">
    <property type="entry name" value="Glyco_hydro_36_N"/>
</dbReference>
<dbReference type="Gene3D" id="2.70.98.60">
    <property type="entry name" value="alpha-galactosidase from lactobacil brevis"/>
    <property type="match status" value="1"/>
</dbReference>
<keyword evidence="4 5" id="KW-0326">Glycosidase</keyword>
<dbReference type="Gene3D" id="2.60.40.1180">
    <property type="entry name" value="Golgi alpha-mannosidase II"/>
    <property type="match status" value="1"/>
</dbReference>
<evidence type="ECO:0000259" key="7">
    <source>
        <dbReference type="Pfam" id="PF16874"/>
    </source>
</evidence>
<dbReference type="InterPro" id="IPR017853">
    <property type="entry name" value="GH"/>
</dbReference>
<accession>A0ABT0C1D7</accession>
<gene>
    <name evidence="9" type="ORF">MUN53_09450</name>
</gene>
<dbReference type="Pfam" id="PF16875">
    <property type="entry name" value="Glyco_hydro_36N"/>
    <property type="match status" value="1"/>
</dbReference>
<evidence type="ECO:0000313" key="10">
    <source>
        <dbReference type="Proteomes" id="UP001165444"/>
    </source>
</evidence>
<feature type="domain" description="Glycosyl hydrolase family 36 C-terminal" evidence="7">
    <location>
        <begin position="643"/>
        <end position="730"/>
    </location>
</feature>
<evidence type="ECO:0000256" key="3">
    <source>
        <dbReference type="ARBA" id="ARBA00022801"/>
    </source>
</evidence>
<name>A0ABT0C1D7_9BACT</name>
<dbReference type="CDD" id="cd14791">
    <property type="entry name" value="GH36"/>
    <property type="match status" value="1"/>
</dbReference>
<comment type="caution">
    <text evidence="9">The sequence shown here is derived from an EMBL/GenBank/DDBJ whole genome shotgun (WGS) entry which is preliminary data.</text>
</comment>
<sequence length="735" mass="84353">MKKYLFLWIILLIGSWHVVAQANNDGALIRISTDETDLIYRQAPNGRLYQVYLGPKLMHQTDLEHFSPFAKGGSDGSAGQRGWEIYMTSGAEDFFEPALGITHADGNMSTILTYVSSEQKAIDSNATETIIRLKDNQYPLQVIMHYVAYKKENVIKTWTEISHQEKKPIRLNRYASSIIYFERPSYYLTEFNGDWAKEMNMTTQQLQYGKKILDTKLGTRAAMHVYPFFELGFGQPAEEHRGEVVLGTIGWTGNFRFTFEVDNVGNLRVISGINPYASHYELKAGETFTTPEFIFTRSDEGKGDASRSFHQWARNYQLYDGKGDRLTLLNNWENTYFNFDQDKLSTLMVEAKSLGVNLFLLDDGWFGNEFPRNDDHAGLGDWQVMKSKLPDGIPFLVKEAKKAGVKFGIWIEPEMVNPKSNLAQKHPDWIIRLPNRETYYYRNQLVLDLTNPEVQDFVFDVVDNLLTENPEIAFFKWDCNSPITNIYSPYLKDKQEQLYVDYVRGLYKVLDRIRAKYPAVPMMLCSGGGARCDYGALKYFTEFWASDNTDPVERLFIQWGFSQFFPSKAICAHVTSWNKNTSVKFRVDVAMMCKMGFDIGLKDLNADELTFCQEAVANYHRLKPIILNGDFYRLVSPYDTEHMAVMHVGDNQKKAILYAYDIHPRYAESTYPVLLQGLDPAKMYKVEEINLMPDTESGAAINGQTYSGDYLMKVGVRVFSARQTTSHIFEITAVN</sequence>
<dbReference type="PROSITE" id="PS00512">
    <property type="entry name" value="ALPHA_GALACTOSIDASE"/>
    <property type="match status" value="1"/>
</dbReference>
<comment type="similarity">
    <text evidence="5">Belongs to the glycosyl hydrolase.</text>
</comment>
<dbReference type="Proteomes" id="UP001165444">
    <property type="component" value="Unassembled WGS sequence"/>
</dbReference>